<comment type="caution">
    <text evidence="1">The sequence shown here is derived from an EMBL/GenBank/DDBJ whole genome shotgun (WGS) entry which is preliminary data.</text>
</comment>
<evidence type="ECO:0000313" key="2">
    <source>
        <dbReference type="Proteomes" id="UP001605036"/>
    </source>
</evidence>
<proteinExistence type="predicted"/>
<reference evidence="1 2" key="1">
    <citation type="submission" date="2024-09" db="EMBL/GenBank/DDBJ databases">
        <title>Chromosome-scale assembly of Riccia fluitans.</title>
        <authorList>
            <person name="Paukszto L."/>
            <person name="Sawicki J."/>
            <person name="Karawczyk K."/>
            <person name="Piernik-Szablinska J."/>
            <person name="Szczecinska M."/>
            <person name="Mazdziarz M."/>
        </authorList>
    </citation>
    <scope>NUCLEOTIDE SEQUENCE [LARGE SCALE GENOMIC DNA]</scope>
    <source>
        <strain evidence="1">Rf_01</strain>
        <tissue evidence="1">Aerial parts of the thallus</tissue>
    </source>
</reference>
<gene>
    <name evidence="1" type="ORF">R1flu_019180</name>
</gene>
<name>A0ABD1ZIZ8_9MARC</name>
<keyword evidence="2" id="KW-1185">Reference proteome</keyword>
<sequence length="84" mass="10048">MPDRDWIHEAKQRWKANPSLENMRKRSDALEEHEDQIVVREKMFLKHAKYMIVTNGDEEAPDLSRVAMILCHRNDVLYTLAERQ</sequence>
<evidence type="ECO:0000313" key="1">
    <source>
        <dbReference type="EMBL" id="KAL2651052.1"/>
    </source>
</evidence>
<dbReference type="Proteomes" id="UP001605036">
    <property type="component" value="Unassembled WGS sequence"/>
</dbReference>
<accession>A0ABD1ZIZ8</accession>
<dbReference type="AlphaFoldDB" id="A0ABD1ZIZ8"/>
<dbReference type="EMBL" id="JBHFFA010000001">
    <property type="protein sequence ID" value="KAL2651052.1"/>
    <property type="molecule type" value="Genomic_DNA"/>
</dbReference>
<protein>
    <submittedName>
        <fullName evidence="1">Uncharacterized protein</fullName>
    </submittedName>
</protein>
<organism evidence="1 2">
    <name type="scientific">Riccia fluitans</name>
    <dbReference type="NCBI Taxonomy" id="41844"/>
    <lineage>
        <taxon>Eukaryota</taxon>
        <taxon>Viridiplantae</taxon>
        <taxon>Streptophyta</taxon>
        <taxon>Embryophyta</taxon>
        <taxon>Marchantiophyta</taxon>
        <taxon>Marchantiopsida</taxon>
        <taxon>Marchantiidae</taxon>
        <taxon>Marchantiales</taxon>
        <taxon>Ricciaceae</taxon>
        <taxon>Riccia</taxon>
    </lineage>
</organism>